<protein>
    <submittedName>
        <fullName evidence="2">Uncharacterized protein</fullName>
    </submittedName>
</protein>
<dbReference type="EMBL" id="BSDZ01000004">
    <property type="protein sequence ID" value="GLI59237.1"/>
    <property type="molecule type" value="Genomic_DNA"/>
</dbReference>
<keyword evidence="3" id="KW-1185">Reference proteome</keyword>
<organism evidence="2 3">
    <name type="scientific">Volvox africanus</name>
    <dbReference type="NCBI Taxonomy" id="51714"/>
    <lineage>
        <taxon>Eukaryota</taxon>
        <taxon>Viridiplantae</taxon>
        <taxon>Chlorophyta</taxon>
        <taxon>core chlorophytes</taxon>
        <taxon>Chlorophyceae</taxon>
        <taxon>CS clade</taxon>
        <taxon>Chlamydomonadales</taxon>
        <taxon>Volvocaceae</taxon>
        <taxon>Volvox</taxon>
    </lineage>
</organism>
<evidence type="ECO:0000313" key="3">
    <source>
        <dbReference type="Proteomes" id="UP001165090"/>
    </source>
</evidence>
<name>A0ABQ5RNW2_9CHLO</name>
<dbReference type="Proteomes" id="UP001165090">
    <property type="component" value="Unassembled WGS sequence"/>
</dbReference>
<reference evidence="2 3" key="1">
    <citation type="journal article" date="2023" name="IScience">
        <title>Expanded male sex-determining region conserved during the evolution of homothallism in the green alga Volvox.</title>
        <authorList>
            <person name="Yamamoto K."/>
            <person name="Matsuzaki R."/>
            <person name="Mahakham W."/>
            <person name="Heman W."/>
            <person name="Sekimoto H."/>
            <person name="Kawachi M."/>
            <person name="Minakuchi Y."/>
            <person name="Toyoda A."/>
            <person name="Nozaki H."/>
        </authorList>
    </citation>
    <scope>NUCLEOTIDE SEQUENCE [LARGE SCALE GENOMIC DNA]</scope>
    <source>
        <strain evidence="2 3">NIES-4468</strain>
    </source>
</reference>
<evidence type="ECO:0000313" key="2">
    <source>
        <dbReference type="EMBL" id="GLI59237.1"/>
    </source>
</evidence>
<comment type="caution">
    <text evidence="2">The sequence shown here is derived from an EMBL/GenBank/DDBJ whole genome shotgun (WGS) entry which is preliminary data.</text>
</comment>
<evidence type="ECO:0000256" key="1">
    <source>
        <dbReference type="SAM" id="MobiDB-lite"/>
    </source>
</evidence>
<sequence length="132" mass="13767">RDLAPLLRLCSFESRLNPGSEPALQRLHGSAAAAPSCVPLPAPSDSRTQGYPGASPTEPAAPTRRPPEVLTMRADAGAAGDRLLAHAYPPGSAPRFELSLPTPSGLPPLRFVHRRMRCSVALVPVSDDGDGG</sequence>
<proteinExistence type="predicted"/>
<accession>A0ABQ5RNW2</accession>
<feature type="non-terminal residue" evidence="2">
    <location>
        <position position="1"/>
    </location>
</feature>
<gene>
    <name evidence="2" type="ORF">VaNZ11_001082</name>
</gene>
<feature type="region of interest" description="Disordered" evidence="1">
    <location>
        <begin position="21"/>
        <end position="68"/>
    </location>
</feature>